<dbReference type="InterPro" id="IPR023210">
    <property type="entry name" value="NADP_OxRdtase_dom"/>
</dbReference>
<dbReference type="Pfam" id="PF00248">
    <property type="entry name" value="Aldo_ket_red"/>
    <property type="match status" value="1"/>
</dbReference>
<organism evidence="2 3">
    <name type="scientific">Kaistia hirudinis</name>
    <dbReference type="NCBI Taxonomy" id="1293440"/>
    <lineage>
        <taxon>Bacteria</taxon>
        <taxon>Pseudomonadati</taxon>
        <taxon>Pseudomonadota</taxon>
        <taxon>Alphaproteobacteria</taxon>
        <taxon>Hyphomicrobiales</taxon>
        <taxon>Kaistiaceae</taxon>
        <taxon>Kaistia</taxon>
    </lineage>
</organism>
<protein>
    <submittedName>
        <fullName evidence="2">D-threo-aldose 1-dehydrogenase</fullName>
        <ecNumber evidence="2">1.1.1.122</ecNumber>
    </submittedName>
</protein>
<keyword evidence="3" id="KW-1185">Reference proteome</keyword>
<dbReference type="PANTHER" id="PTHR42686">
    <property type="entry name" value="GH17980P-RELATED"/>
    <property type="match status" value="1"/>
</dbReference>
<evidence type="ECO:0000259" key="1">
    <source>
        <dbReference type="Pfam" id="PF00248"/>
    </source>
</evidence>
<sequence length="341" mass="37818">MDPFKKRRLGRSRIELPQIGLGTAPLGELFTKISESDAESVLSTAWDEGVRFYDTAPWYGRGQSEHRVGRFLYAKPRGEVILSTKVGRILRAPVAHPDSFDTGFWSGGLHFDHYFDYSYDGVMRAYEDSLQRLGMNRVDMLVIHDLDWWHRGSEPMVQAGFTQLANGGFRALSDLRAAGRIGAIGAGINELGLIPRFLELFDLDYFLLALRYTLGEQETLTAELPLCEQKGVGIVIGGVFSSGLYATGPVPGAKYNYFDPTPEVLEKARRIDAVCQRHGVPLPAAAIQFPLHHPAVTSVIPGAIRPDQVKTNLDYVRTAIPNDLWAELKHEGLIRADAPTP</sequence>
<dbReference type="EC" id="1.1.1.122" evidence="2"/>
<dbReference type="AlphaFoldDB" id="A0A840ARV4"/>
<dbReference type="Gene3D" id="3.20.20.100">
    <property type="entry name" value="NADP-dependent oxidoreductase domain"/>
    <property type="match status" value="1"/>
</dbReference>
<evidence type="ECO:0000313" key="2">
    <source>
        <dbReference type="EMBL" id="MBB3931983.1"/>
    </source>
</evidence>
<dbReference type="EMBL" id="JACIDS010000004">
    <property type="protein sequence ID" value="MBB3931983.1"/>
    <property type="molecule type" value="Genomic_DNA"/>
</dbReference>
<comment type="caution">
    <text evidence="2">The sequence shown here is derived from an EMBL/GenBank/DDBJ whole genome shotgun (WGS) entry which is preliminary data.</text>
</comment>
<name>A0A840ARV4_9HYPH</name>
<dbReference type="SUPFAM" id="SSF51430">
    <property type="entry name" value="NAD(P)-linked oxidoreductase"/>
    <property type="match status" value="1"/>
</dbReference>
<dbReference type="InterPro" id="IPR020471">
    <property type="entry name" value="AKR"/>
</dbReference>
<dbReference type="PANTHER" id="PTHR42686:SF1">
    <property type="entry name" value="GH17980P-RELATED"/>
    <property type="match status" value="1"/>
</dbReference>
<dbReference type="GO" id="GO:0047834">
    <property type="term" value="F:D-threo-aldose 1-dehydrogenase activity"/>
    <property type="evidence" value="ECO:0007669"/>
    <property type="project" value="UniProtKB-EC"/>
</dbReference>
<evidence type="ECO:0000313" key="3">
    <source>
        <dbReference type="Proteomes" id="UP000553963"/>
    </source>
</evidence>
<dbReference type="InterPro" id="IPR036812">
    <property type="entry name" value="NAD(P)_OxRdtase_dom_sf"/>
</dbReference>
<accession>A0A840ARV4</accession>
<keyword evidence="2" id="KW-0560">Oxidoreductase</keyword>
<dbReference type="GO" id="GO:0005829">
    <property type="term" value="C:cytosol"/>
    <property type="evidence" value="ECO:0007669"/>
    <property type="project" value="TreeGrafter"/>
</dbReference>
<feature type="domain" description="NADP-dependent oxidoreductase" evidence="1">
    <location>
        <begin position="19"/>
        <end position="329"/>
    </location>
</feature>
<dbReference type="Proteomes" id="UP000553963">
    <property type="component" value="Unassembled WGS sequence"/>
</dbReference>
<gene>
    <name evidence="2" type="ORF">GGR25_003041</name>
</gene>
<dbReference type="RefSeq" id="WP_183399663.1">
    <property type="nucleotide sequence ID" value="NZ_JACIDS010000004.1"/>
</dbReference>
<proteinExistence type="predicted"/>
<reference evidence="2 3" key="1">
    <citation type="submission" date="2020-08" db="EMBL/GenBank/DDBJ databases">
        <title>Genomic Encyclopedia of Type Strains, Phase IV (KMG-IV): sequencing the most valuable type-strain genomes for metagenomic binning, comparative biology and taxonomic classification.</title>
        <authorList>
            <person name="Goeker M."/>
        </authorList>
    </citation>
    <scope>NUCLEOTIDE SEQUENCE [LARGE SCALE GENOMIC DNA]</scope>
    <source>
        <strain evidence="2 3">DSM 25966</strain>
    </source>
</reference>